<evidence type="ECO:0008006" key="4">
    <source>
        <dbReference type="Google" id="ProtNLM"/>
    </source>
</evidence>
<keyword evidence="1" id="KW-0812">Transmembrane</keyword>
<dbReference type="AlphaFoldDB" id="A0A173VZ55"/>
<evidence type="ECO:0000313" key="3">
    <source>
        <dbReference type="Proteomes" id="UP000095591"/>
    </source>
</evidence>
<dbReference type="Pfam" id="PF19529">
    <property type="entry name" value="DUF6057"/>
    <property type="match status" value="1"/>
</dbReference>
<dbReference type="Proteomes" id="UP000095591">
    <property type="component" value="Unassembled WGS sequence"/>
</dbReference>
<organism evidence="2 3">
    <name type="scientific">Parabacteroides distasonis</name>
    <dbReference type="NCBI Taxonomy" id="823"/>
    <lineage>
        <taxon>Bacteria</taxon>
        <taxon>Pseudomonadati</taxon>
        <taxon>Bacteroidota</taxon>
        <taxon>Bacteroidia</taxon>
        <taxon>Bacteroidales</taxon>
        <taxon>Tannerellaceae</taxon>
        <taxon>Parabacteroides</taxon>
    </lineage>
</organism>
<name>A0A173VZ55_PARDI</name>
<evidence type="ECO:0000313" key="2">
    <source>
        <dbReference type="EMBL" id="CUN32491.1"/>
    </source>
</evidence>
<feature type="transmembrane region" description="Helical" evidence="1">
    <location>
        <begin position="9"/>
        <end position="28"/>
    </location>
</feature>
<proteinExistence type="predicted"/>
<dbReference type="RefSeq" id="WP_044545692.1">
    <property type="nucleotide sequence ID" value="NZ_CAXSUO010000014.1"/>
</dbReference>
<gene>
    <name evidence="2" type="ORF">ERS852429_04044</name>
</gene>
<sequence>MKRIIKQDLSITLAVLAIAIFAFFFWMYPYHLFHKEQMMLFLYSGEFLRGYFQEEAWLACLTGDFLTQFFYYIGGGPFILSVVLTLFALLTYRTFRQFVSKRYALPLMILLVLWEAGRSCGLAYPLSATLSLIGAEGVFLLYSRSQTEGQRLLTCIPAMLLCYWCFGYGAWLCLALMLAAGIIVHHQKLSALLAAGILLLPATQYPATTWWSKPDLDREYVLSLDVEHYFGNIQKMRKHLETDRQILWVTYYRNLYNATHPSEINSPVSLSRNLLAWNQPGTNGLILPVNPSASFLSILFANELWFTLGDMTMAEHCAMLSMIFSPRNSGSRMIKRLAEINLVNGDDEAALKYLRILDKTLLHKNWAEKRIPGLQTPRVKEWLEKKRRDIPTQDHLRSGNDAVTSLRNLVASNAGNLRAYEYLLCYHLLSKDLRSFVEDYVPGKASSSIFAEALLIHLARQGNIRAEELIKYQIPVKIAKEFADYTRLYEAKDTSLKEKYGKTYWFYYHFATTEPGKESKP</sequence>
<protein>
    <recommendedName>
        <fullName evidence="4">Transmembrane protein</fullName>
    </recommendedName>
</protein>
<keyword evidence="1" id="KW-0472">Membrane</keyword>
<feature type="transmembrane region" description="Helical" evidence="1">
    <location>
        <begin position="154"/>
        <end position="183"/>
    </location>
</feature>
<feature type="transmembrane region" description="Helical" evidence="1">
    <location>
        <begin position="69"/>
        <end position="92"/>
    </location>
</feature>
<feature type="transmembrane region" description="Helical" evidence="1">
    <location>
        <begin position="99"/>
        <end position="116"/>
    </location>
</feature>
<evidence type="ECO:0000256" key="1">
    <source>
        <dbReference type="SAM" id="Phobius"/>
    </source>
</evidence>
<dbReference type="EMBL" id="CYXP01000012">
    <property type="protein sequence ID" value="CUN32491.1"/>
    <property type="molecule type" value="Genomic_DNA"/>
</dbReference>
<accession>A0A173VZ55</accession>
<feature type="transmembrane region" description="Helical" evidence="1">
    <location>
        <begin position="122"/>
        <end position="142"/>
    </location>
</feature>
<dbReference type="InterPro" id="IPR045692">
    <property type="entry name" value="DUF6057"/>
</dbReference>
<keyword evidence="1" id="KW-1133">Transmembrane helix</keyword>
<reference evidence="2 3" key="1">
    <citation type="submission" date="2015-09" db="EMBL/GenBank/DDBJ databases">
        <authorList>
            <consortium name="Pathogen Informatics"/>
        </authorList>
    </citation>
    <scope>NUCLEOTIDE SEQUENCE [LARGE SCALE GENOMIC DNA]</scope>
    <source>
        <strain evidence="2 3">2789STDY5608872</strain>
    </source>
</reference>